<keyword evidence="1" id="KW-1133">Transmembrane helix</keyword>
<feature type="signal peptide" evidence="2">
    <location>
        <begin position="1"/>
        <end position="20"/>
    </location>
</feature>
<dbReference type="InterPro" id="IPR024831">
    <property type="entry name" value="Uroplakin-3"/>
</dbReference>
<comment type="caution">
    <text evidence="3">The sequence shown here is derived from an EMBL/GenBank/DDBJ whole genome shotgun (WGS) entry which is preliminary data.</text>
</comment>
<evidence type="ECO:0000256" key="1">
    <source>
        <dbReference type="SAM" id="Phobius"/>
    </source>
</evidence>
<dbReference type="PANTHER" id="PTHR15446:SF2">
    <property type="entry name" value="UROPLAKIN-3B-LIKE PROTEIN 1-RELATED"/>
    <property type="match status" value="1"/>
</dbReference>
<feature type="chain" id="PRO_5035767039" evidence="2">
    <location>
        <begin position="21"/>
        <end position="246"/>
    </location>
</feature>
<dbReference type="AlphaFoldDB" id="A0A8T2K2I8"/>
<keyword evidence="1" id="KW-0472">Membrane</keyword>
<evidence type="ECO:0000313" key="3">
    <source>
        <dbReference type="EMBL" id="KAG8451725.1"/>
    </source>
</evidence>
<name>A0A8T2K2I8_9PIPI</name>
<dbReference type="GO" id="GO:0016020">
    <property type="term" value="C:membrane"/>
    <property type="evidence" value="ECO:0007669"/>
    <property type="project" value="TreeGrafter"/>
</dbReference>
<keyword evidence="4" id="KW-1185">Reference proteome</keyword>
<evidence type="ECO:0000256" key="2">
    <source>
        <dbReference type="SAM" id="SignalP"/>
    </source>
</evidence>
<keyword evidence="2" id="KW-0732">Signal</keyword>
<sequence>MTFQIKLFFIIVSSVYSIAGADVASYVPQITLMAIEGKITSTTFALDKPQCIFGNTGNAVWLLVARNNVSLSITNQQLISLSPYSSFSTNGYYHVQFSIESSYTCSNTPDYIRVGNEANCLDIKFCNGPLQDSGPYRVKFVVLNGNNLVSASSWSYSITLVTGKSPSTIDTWPGKRSGGMIVLTSILSVLIAILTGCLVAAFLSGCKKICIKKVKEENPLVQAGGNTNNYKTHYASTHRETTQVKV</sequence>
<keyword evidence="1" id="KW-0812">Transmembrane</keyword>
<feature type="transmembrane region" description="Helical" evidence="1">
    <location>
        <begin position="180"/>
        <end position="203"/>
    </location>
</feature>
<evidence type="ECO:0000313" key="4">
    <source>
        <dbReference type="Proteomes" id="UP000812440"/>
    </source>
</evidence>
<reference evidence="3" key="1">
    <citation type="thesis" date="2020" institute="ProQuest LLC" country="789 East Eisenhower Parkway, Ann Arbor, MI, USA">
        <title>Comparative Genomics and Chromosome Evolution.</title>
        <authorList>
            <person name="Mudd A.B."/>
        </authorList>
    </citation>
    <scope>NUCLEOTIDE SEQUENCE</scope>
    <source>
        <strain evidence="3">Female2</strain>
        <tissue evidence="3">Blood</tissue>
    </source>
</reference>
<dbReference type="PANTHER" id="PTHR15446">
    <property type="entry name" value="UROPLAKIN III"/>
    <property type="match status" value="1"/>
</dbReference>
<protein>
    <submittedName>
        <fullName evidence="3">Uncharacterized protein</fullName>
    </submittedName>
</protein>
<accession>A0A8T2K2I8</accession>
<dbReference type="Proteomes" id="UP000812440">
    <property type="component" value="Chromosome 2"/>
</dbReference>
<organism evidence="3 4">
    <name type="scientific">Hymenochirus boettgeri</name>
    <name type="common">Congo dwarf clawed frog</name>
    <dbReference type="NCBI Taxonomy" id="247094"/>
    <lineage>
        <taxon>Eukaryota</taxon>
        <taxon>Metazoa</taxon>
        <taxon>Chordata</taxon>
        <taxon>Craniata</taxon>
        <taxon>Vertebrata</taxon>
        <taxon>Euteleostomi</taxon>
        <taxon>Amphibia</taxon>
        <taxon>Batrachia</taxon>
        <taxon>Anura</taxon>
        <taxon>Pipoidea</taxon>
        <taxon>Pipidae</taxon>
        <taxon>Pipinae</taxon>
        <taxon>Hymenochirus</taxon>
    </lineage>
</organism>
<dbReference type="OrthoDB" id="9939598at2759"/>
<gene>
    <name evidence="3" type="ORF">GDO86_003789</name>
</gene>
<proteinExistence type="predicted"/>
<dbReference type="EMBL" id="JAACNH010000002">
    <property type="protein sequence ID" value="KAG8451725.1"/>
    <property type="molecule type" value="Genomic_DNA"/>
</dbReference>